<reference evidence="13" key="2">
    <citation type="journal article" date="2021" name="PeerJ">
        <title>Extensive microbial diversity within the chicken gut microbiome revealed by metagenomics and culture.</title>
        <authorList>
            <person name="Gilroy R."/>
            <person name="Ravi A."/>
            <person name="Getino M."/>
            <person name="Pursley I."/>
            <person name="Horton D.L."/>
            <person name="Alikhan N.F."/>
            <person name="Baker D."/>
            <person name="Gharbi K."/>
            <person name="Hall N."/>
            <person name="Watson M."/>
            <person name="Adriaenssens E.M."/>
            <person name="Foster-Nyarko E."/>
            <person name="Jarju S."/>
            <person name="Secka A."/>
            <person name="Antonio M."/>
            <person name="Oren A."/>
            <person name="Chaudhuri R.R."/>
            <person name="La Ragione R."/>
            <person name="Hildebrand F."/>
            <person name="Pallen M.J."/>
        </authorList>
    </citation>
    <scope>NUCLEOTIDE SEQUENCE</scope>
    <source>
        <strain evidence="13">1063</strain>
    </source>
</reference>
<dbReference type="Pfam" id="PF01272">
    <property type="entry name" value="GreA_GreB"/>
    <property type="match status" value="1"/>
</dbReference>
<dbReference type="InterPro" id="IPR018151">
    <property type="entry name" value="TF_GreA/GreB_CS"/>
</dbReference>
<evidence type="ECO:0000313" key="13">
    <source>
        <dbReference type="EMBL" id="HIU20764.1"/>
    </source>
</evidence>
<keyword evidence="13" id="KW-0648">Protein biosynthesis</keyword>
<reference evidence="13" key="1">
    <citation type="submission" date="2020-10" db="EMBL/GenBank/DDBJ databases">
        <authorList>
            <person name="Gilroy R."/>
        </authorList>
    </citation>
    <scope>NUCLEOTIDE SEQUENCE</scope>
    <source>
        <strain evidence="13">1063</strain>
    </source>
</reference>
<keyword evidence="3 9" id="KW-0805">Transcription regulation</keyword>
<comment type="similarity">
    <text evidence="1 9 10">Belongs to the GreA/GreB family.</text>
</comment>
<evidence type="ECO:0000256" key="4">
    <source>
        <dbReference type="ARBA" id="ARBA00023054"/>
    </source>
</evidence>
<dbReference type="GO" id="GO:0070063">
    <property type="term" value="F:RNA polymerase binding"/>
    <property type="evidence" value="ECO:0007669"/>
    <property type="project" value="InterPro"/>
</dbReference>
<dbReference type="GO" id="GO:0003746">
    <property type="term" value="F:translation elongation factor activity"/>
    <property type="evidence" value="ECO:0007669"/>
    <property type="project" value="UniProtKB-KW"/>
</dbReference>
<dbReference type="PANTHER" id="PTHR30437:SF4">
    <property type="entry name" value="TRANSCRIPTION ELONGATION FACTOR GREA"/>
    <property type="match status" value="1"/>
</dbReference>
<feature type="coiled-coil region" evidence="9">
    <location>
        <begin position="11"/>
        <end position="68"/>
    </location>
</feature>
<dbReference type="InterPro" id="IPR006359">
    <property type="entry name" value="Tscrpt_elong_fac_GreA"/>
</dbReference>
<feature type="domain" description="Transcription elongation factor GreA/GreB C-terminal" evidence="11">
    <location>
        <begin position="82"/>
        <end position="156"/>
    </location>
</feature>
<dbReference type="AlphaFoldDB" id="A0A9D1HQQ0"/>
<comment type="caution">
    <text evidence="13">The sequence shown here is derived from an EMBL/GenBank/DDBJ whole genome shotgun (WGS) entry which is preliminary data.</text>
</comment>
<comment type="function">
    <text evidence="7 9 10">Necessary for efficient RNA polymerase transcription elongation past template-encoded arresting sites. The arresting sites in DNA have the property of trapping a certain fraction of elongating RNA polymerases that pass through, resulting in locked ternary complexes. Cleavage of the nascent transcript by cleavage factors such as GreA or GreB allows the resumption of elongation from the new 3'terminus. GreA releases sequences of 2 to 3 nucleotides.</text>
</comment>
<dbReference type="InterPro" id="IPR023459">
    <property type="entry name" value="Tscrpt_elong_fac_GreA/B_fam"/>
</dbReference>
<evidence type="ECO:0000256" key="6">
    <source>
        <dbReference type="ARBA" id="ARBA00023163"/>
    </source>
</evidence>
<accession>A0A9D1HQQ0</accession>
<dbReference type="InterPro" id="IPR036805">
    <property type="entry name" value="Tscrpt_elong_fac_GreA/B_N_sf"/>
</dbReference>
<gene>
    <name evidence="9 13" type="primary">greA</name>
    <name evidence="13" type="ORF">IAD51_00765</name>
</gene>
<evidence type="ECO:0000256" key="10">
    <source>
        <dbReference type="RuleBase" id="RU000556"/>
    </source>
</evidence>
<dbReference type="GO" id="GO:0003677">
    <property type="term" value="F:DNA binding"/>
    <property type="evidence" value="ECO:0007669"/>
    <property type="project" value="UniProtKB-UniRule"/>
</dbReference>
<sequence>MNEVYLTREGLEELKRRHEDLVVNRRKEVAERIKIAREFGDLSENAEYDAAKEEQSFVESEIKDLEEKIMHAVIIDDGELSKHEVSLGSTVKVLDVEFDEEAEFRIVGTTEADAAENRISNESPLGKALLGGKKGDVVKVPTPNGGTIEYKIIEIN</sequence>
<dbReference type="Proteomes" id="UP000824088">
    <property type="component" value="Unassembled WGS sequence"/>
</dbReference>
<dbReference type="EMBL" id="DVMN01000011">
    <property type="protein sequence ID" value="HIU20764.1"/>
    <property type="molecule type" value="Genomic_DNA"/>
</dbReference>
<dbReference type="NCBIfam" id="TIGR01462">
    <property type="entry name" value="greA"/>
    <property type="match status" value="1"/>
</dbReference>
<dbReference type="Gene3D" id="3.10.50.30">
    <property type="entry name" value="Transcription elongation factor, GreA/GreB, C-terminal domain"/>
    <property type="match status" value="1"/>
</dbReference>
<dbReference type="SUPFAM" id="SSF46557">
    <property type="entry name" value="GreA transcript cleavage protein, N-terminal domain"/>
    <property type="match status" value="1"/>
</dbReference>
<evidence type="ECO:0000256" key="2">
    <source>
        <dbReference type="ARBA" id="ARBA00013729"/>
    </source>
</evidence>
<keyword evidence="4 9" id="KW-0175">Coiled coil</keyword>
<feature type="domain" description="Transcription elongation factor GreA/GreB N-terminal" evidence="12">
    <location>
        <begin position="4"/>
        <end position="74"/>
    </location>
</feature>
<organism evidence="13 14">
    <name type="scientific">Candidatus Limadaptatus stercorigallinarum</name>
    <dbReference type="NCBI Taxonomy" id="2840845"/>
    <lineage>
        <taxon>Bacteria</taxon>
        <taxon>Bacillati</taxon>
        <taxon>Bacillota</taxon>
        <taxon>Clostridia</taxon>
        <taxon>Eubacteriales</taxon>
        <taxon>Candidatus Limadaptatus</taxon>
    </lineage>
</organism>
<evidence type="ECO:0000256" key="3">
    <source>
        <dbReference type="ARBA" id="ARBA00023015"/>
    </source>
</evidence>
<evidence type="ECO:0000259" key="11">
    <source>
        <dbReference type="Pfam" id="PF01272"/>
    </source>
</evidence>
<proteinExistence type="inferred from homology"/>
<keyword evidence="13" id="KW-0251">Elongation factor</keyword>
<evidence type="ECO:0000256" key="5">
    <source>
        <dbReference type="ARBA" id="ARBA00023125"/>
    </source>
</evidence>
<dbReference type="InterPro" id="IPR028624">
    <property type="entry name" value="Tscrpt_elong_fac_GreA/B"/>
</dbReference>
<dbReference type="Pfam" id="PF03449">
    <property type="entry name" value="GreA_GreB_N"/>
    <property type="match status" value="1"/>
</dbReference>
<evidence type="ECO:0000256" key="7">
    <source>
        <dbReference type="ARBA" id="ARBA00024916"/>
    </source>
</evidence>
<dbReference type="PROSITE" id="PS00830">
    <property type="entry name" value="GREAB_2"/>
    <property type="match status" value="1"/>
</dbReference>
<keyword evidence="6 9" id="KW-0804">Transcription</keyword>
<keyword evidence="5 9" id="KW-0238">DNA-binding</keyword>
<name>A0A9D1HQQ0_9FIRM</name>
<dbReference type="PANTHER" id="PTHR30437">
    <property type="entry name" value="TRANSCRIPTION ELONGATION FACTOR GREA"/>
    <property type="match status" value="1"/>
</dbReference>
<protein>
    <recommendedName>
        <fullName evidence="2 9">Transcription elongation factor GreA</fullName>
    </recommendedName>
    <alternativeName>
        <fullName evidence="8 9">Transcript cleavage factor GreA</fullName>
    </alternativeName>
</protein>
<dbReference type="HAMAP" id="MF_00105">
    <property type="entry name" value="GreA_GreB"/>
    <property type="match status" value="1"/>
</dbReference>
<dbReference type="FunFam" id="1.10.287.180:FF:000001">
    <property type="entry name" value="Transcription elongation factor GreA"/>
    <property type="match status" value="1"/>
</dbReference>
<dbReference type="InterPro" id="IPR036953">
    <property type="entry name" value="GreA/GreB_C_sf"/>
</dbReference>
<evidence type="ECO:0000256" key="8">
    <source>
        <dbReference type="ARBA" id="ARBA00030776"/>
    </source>
</evidence>
<dbReference type="InterPro" id="IPR001437">
    <property type="entry name" value="Tscrpt_elong_fac_GreA/B_C"/>
</dbReference>
<dbReference type="SUPFAM" id="SSF54534">
    <property type="entry name" value="FKBP-like"/>
    <property type="match status" value="1"/>
</dbReference>
<evidence type="ECO:0000313" key="14">
    <source>
        <dbReference type="Proteomes" id="UP000824088"/>
    </source>
</evidence>
<evidence type="ECO:0000256" key="9">
    <source>
        <dbReference type="HAMAP-Rule" id="MF_00105"/>
    </source>
</evidence>
<dbReference type="PIRSF" id="PIRSF006092">
    <property type="entry name" value="GreA_GreB"/>
    <property type="match status" value="1"/>
</dbReference>
<dbReference type="NCBIfam" id="NF001263">
    <property type="entry name" value="PRK00226.1-4"/>
    <property type="match status" value="1"/>
</dbReference>
<dbReference type="Gene3D" id="1.10.287.180">
    <property type="entry name" value="Transcription elongation factor, GreA/GreB, N-terminal domain"/>
    <property type="match status" value="1"/>
</dbReference>
<evidence type="ECO:0000256" key="1">
    <source>
        <dbReference type="ARBA" id="ARBA00008213"/>
    </source>
</evidence>
<dbReference type="GO" id="GO:0032784">
    <property type="term" value="P:regulation of DNA-templated transcription elongation"/>
    <property type="evidence" value="ECO:0007669"/>
    <property type="project" value="UniProtKB-UniRule"/>
</dbReference>
<dbReference type="InterPro" id="IPR022691">
    <property type="entry name" value="Tscrpt_elong_fac_GreA/B_N"/>
</dbReference>
<dbReference type="GO" id="GO:0006354">
    <property type="term" value="P:DNA-templated transcription elongation"/>
    <property type="evidence" value="ECO:0007669"/>
    <property type="project" value="TreeGrafter"/>
</dbReference>
<evidence type="ECO:0000259" key="12">
    <source>
        <dbReference type="Pfam" id="PF03449"/>
    </source>
</evidence>
<dbReference type="FunFam" id="3.10.50.30:FF:000001">
    <property type="entry name" value="Transcription elongation factor GreA"/>
    <property type="match status" value="1"/>
</dbReference>